<evidence type="ECO:0000313" key="4">
    <source>
        <dbReference type="Proteomes" id="UP001152607"/>
    </source>
</evidence>
<feature type="signal peptide" evidence="2">
    <location>
        <begin position="1"/>
        <end position="18"/>
    </location>
</feature>
<dbReference type="EMBL" id="CAOQHR010000006">
    <property type="protein sequence ID" value="CAI6336459.1"/>
    <property type="molecule type" value="Genomic_DNA"/>
</dbReference>
<evidence type="ECO:0000256" key="1">
    <source>
        <dbReference type="SAM" id="Phobius"/>
    </source>
</evidence>
<evidence type="ECO:0000256" key="2">
    <source>
        <dbReference type="SAM" id="SignalP"/>
    </source>
</evidence>
<gene>
    <name evidence="3" type="ORF">PDIGIT_LOCUS9559</name>
</gene>
<keyword evidence="1" id="KW-1133">Transmembrane helix</keyword>
<dbReference type="Proteomes" id="UP001152607">
    <property type="component" value="Unassembled WGS sequence"/>
</dbReference>
<dbReference type="AlphaFoldDB" id="A0A9W4UIR7"/>
<dbReference type="PANTHER" id="PTHR36578:SF1">
    <property type="entry name" value="APPLE DOMAIN-CONTAINING PROTEIN"/>
    <property type="match status" value="1"/>
</dbReference>
<evidence type="ECO:0000313" key="3">
    <source>
        <dbReference type="EMBL" id="CAI6336459.1"/>
    </source>
</evidence>
<feature type="transmembrane region" description="Helical" evidence="1">
    <location>
        <begin position="181"/>
        <end position="214"/>
    </location>
</feature>
<accession>A0A9W4UIR7</accession>
<feature type="chain" id="PRO_5040799554" description="Apple domain-containing protein" evidence="2">
    <location>
        <begin position="19"/>
        <end position="246"/>
    </location>
</feature>
<dbReference type="PANTHER" id="PTHR36578">
    <property type="entry name" value="CHROMOSOME 15, WHOLE GENOME SHOTGUN SEQUENCE"/>
    <property type="match status" value="1"/>
</dbReference>
<protein>
    <recommendedName>
        <fullName evidence="5">Apple domain-containing protein</fullName>
    </recommendedName>
</protein>
<keyword evidence="2" id="KW-0732">Signal</keyword>
<evidence type="ECO:0008006" key="5">
    <source>
        <dbReference type="Google" id="ProtNLM"/>
    </source>
</evidence>
<keyword evidence="1" id="KW-0472">Membrane</keyword>
<dbReference type="OrthoDB" id="271448at2759"/>
<proteinExistence type="predicted"/>
<comment type="caution">
    <text evidence="3">The sequence shown here is derived from an EMBL/GenBank/DDBJ whole genome shotgun (WGS) entry which is preliminary data.</text>
</comment>
<organism evidence="3 4">
    <name type="scientific">Periconia digitata</name>
    <dbReference type="NCBI Taxonomy" id="1303443"/>
    <lineage>
        <taxon>Eukaryota</taxon>
        <taxon>Fungi</taxon>
        <taxon>Dikarya</taxon>
        <taxon>Ascomycota</taxon>
        <taxon>Pezizomycotina</taxon>
        <taxon>Dothideomycetes</taxon>
        <taxon>Pleosporomycetidae</taxon>
        <taxon>Pleosporales</taxon>
        <taxon>Massarineae</taxon>
        <taxon>Periconiaceae</taxon>
        <taxon>Periconia</taxon>
    </lineage>
</organism>
<keyword evidence="4" id="KW-1185">Reference proteome</keyword>
<sequence>MKLSIAALSAAIVGFTVATPLPEDSGYVDTFVREEPIGYCIPLGEGYAPPPEEDTTFSSSPIYTNISKAALTPDTYIRTFSDESAAVFRPDHYLHRVELTSYSPLMCSFLCDTHDTACWAFNLYVERAPTKVPGPACPNPDPTYRYQCVLYDTPISKSDVENDGQKAAGFDVEVRGSNGQFFLSLFIFLLCCVGVVYCIFILLLVLCVVGILFYDFILMDVRPLVFAVLVLEEVLTWRICWACTVV</sequence>
<reference evidence="3" key="1">
    <citation type="submission" date="2023-01" db="EMBL/GenBank/DDBJ databases">
        <authorList>
            <person name="Van Ghelder C."/>
            <person name="Rancurel C."/>
        </authorList>
    </citation>
    <scope>NUCLEOTIDE SEQUENCE</scope>
    <source>
        <strain evidence="3">CNCM I-4278</strain>
    </source>
</reference>
<keyword evidence="1" id="KW-0812">Transmembrane</keyword>
<name>A0A9W4UIR7_9PLEO</name>